<organism evidence="1 2">
    <name type="scientific">Bernardetia litoralis (strain ATCC 23117 / DSM 6794 / NBRC 15988 / NCIMB 1366 / Fx l1 / Sio-4)</name>
    <name type="common">Flexibacter litoralis</name>
    <dbReference type="NCBI Taxonomy" id="880071"/>
    <lineage>
        <taxon>Bacteria</taxon>
        <taxon>Pseudomonadati</taxon>
        <taxon>Bacteroidota</taxon>
        <taxon>Cytophagia</taxon>
        <taxon>Cytophagales</taxon>
        <taxon>Bernardetiaceae</taxon>
        <taxon>Bernardetia</taxon>
    </lineage>
</organism>
<gene>
    <name evidence="1" type="ordered locus">Fleli_3790</name>
</gene>
<sequence length="66" mass="7979">MTLEEKKKQLVKKLDILSEKELNYLLNFIEELSNQKKGNEYIDDKIFDSLLENDLEEYKEVWKKLA</sequence>
<dbReference type="EMBL" id="CP003345">
    <property type="protein sequence ID" value="AFM06100.1"/>
    <property type="molecule type" value="Genomic_DNA"/>
</dbReference>
<keyword evidence="2" id="KW-1185">Reference proteome</keyword>
<reference evidence="2" key="1">
    <citation type="submission" date="2012-06" db="EMBL/GenBank/DDBJ databases">
        <title>The complete genome of Flexibacter litoralis DSM 6794.</title>
        <authorList>
            <person name="Lucas S."/>
            <person name="Copeland A."/>
            <person name="Lapidus A."/>
            <person name="Glavina del Rio T."/>
            <person name="Dalin E."/>
            <person name="Tice H."/>
            <person name="Bruce D."/>
            <person name="Goodwin L."/>
            <person name="Pitluck S."/>
            <person name="Peters L."/>
            <person name="Ovchinnikova G."/>
            <person name="Lu M."/>
            <person name="Kyrpides N."/>
            <person name="Mavromatis K."/>
            <person name="Ivanova N."/>
            <person name="Brettin T."/>
            <person name="Detter J.C."/>
            <person name="Han C."/>
            <person name="Larimer F."/>
            <person name="Land M."/>
            <person name="Hauser L."/>
            <person name="Markowitz V."/>
            <person name="Cheng J.-F."/>
            <person name="Hugenholtz P."/>
            <person name="Woyke T."/>
            <person name="Wu D."/>
            <person name="Spring S."/>
            <person name="Lang E."/>
            <person name="Kopitz M."/>
            <person name="Brambilla E."/>
            <person name="Klenk H.-P."/>
            <person name="Eisen J.A."/>
        </authorList>
    </citation>
    <scope>NUCLEOTIDE SEQUENCE [LARGE SCALE GENOMIC DNA]</scope>
    <source>
        <strain evidence="2">ATCC 23117 / DSM 6794 / NBRC 15988 / NCIMB 1366 / Sio-4</strain>
    </source>
</reference>
<name>I4AQ65_BERLS</name>
<dbReference type="RefSeq" id="WP_014799524.1">
    <property type="nucleotide sequence ID" value="NC_018018.1"/>
</dbReference>
<dbReference type="Proteomes" id="UP000006054">
    <property type="component" value="Chromosome"/>
</dbReference>
<evidence type="ECO:0000313" key="1">
    <source>
        <dbReference type="EMBL" id="AFM06100.1"/>
    </source>
</evidence>
<dbReference type="STRING" id="880071.Fleli_3790"/>
<dbReference type="AlphaFoldDB" id="I4AQ65"/>
<dbReference type="KEGG" id="fli:Fleli_3790"/>
<proteinExistence type="predicted"/>
<dbReference type="HOGENOM" id="CLU_2824811_0_0_10"/>
<accession>I4AQ65</accession>
<evidence type="ECO:0000313" key="2">
    <source>
        <dbReference type="Proteomes" id="UP000006054"/>
    </source>
</evidence>
<protein>
    <submittedName>
        <fullName evidence="1">Uncharacterized protein</fullName>
    </submittedName>
</protein>